<feature type="compositionally biased region" description="Basic residues" evidence="1">
    <location>
        <begin position="205"/>
        <end position="246"/>
    </location>
</feature>
<feature type="compositionally biased region" description="Basic residues" evidence="1">
    <location>
        <begin position="283"/>
        <end position="298"/>
    </location>
</feature>
<feature type="compositionally biased region" description="Low complexity" evidence="1">
    <location>
        <begin position="115"/>
        <end position="136"/>
    </location>
</feature>
<feature type="compositionally biased region" description="Low complexity" evidence="1">
    <location>
        <begin position="52"/>
        <end position="78"/>
    </location>
</feature>
<organism evidence="2">
    <name type="scientific">uncultured Frankineae bacterium</name>
    <dbReference type="NCBI Taxonomy" id="437475"/>
    <lineage>
        <taxon>Bacteria</taxon>
        <taxon>Bacillati</taxon>
        <taxon>Actinomycetota</taxon>
        <taxon>Actinomycetes</taxon>
        <taxon>Frankiales</taxon>
        <taxon>environmental samples</taxon>
    </lineage>
</organism>
<feature type="compositionally biased region" description="Low complexity" evidence="1">
    <location>
        <begin position="328"/>
        <end position="344"/>
    </location>
</feature>
<dbReference type="AlphaFoldDB" id="A0A6J4MGM2"/>
<proteinExistence type="predicted"/>
<name>A0A6J4MGM2_9ACTN</name>
<feature type="compositionally biased region" description="Low complexity" evidence="1">
    <location>
        <begin position="247"/>
        <end position="258"/>
    </location>
</feature>
<protein>
    <submittedName>
        <fullName evidence="2">Alpha-D-GlcNAc alpha-1,2-L-rhamnosyltransferase</fullName>
        <ecNumber evidence="2">2.4.1.-</ecNumber>
    </submittedName>
</protein>
<accession>A0A6J4MGM2</accession>
<feature type="compositionally biased region" description="Basic residues" evidence="1">
    <location>
        <begin position="80"/>
        <end position="94"/>
    </location>
</feature>
<sequence>ENRTDRHARGSGSVRRLRDRGRRGRLSTGRARPRRHGVLPHGRPDPARAPRHAAGAPARRPAQGAGDALAHQPVGPAPRRAPRRRRDRLQRRQRPPAAGPAGGRRADRGARRRAGVAAQQVGADRSPLLPGLRAAGGPLGRRAHRRRPRDPGALPGGARGGQHLHPVRRPGAGAPGAAPAGRAGPRAGGLPPRGGPLRAGEPRPRGRRRPSAQHRHAAARRRRRRAVRAGLHRRHPASGRGRRAGAARRPGLGPGAARRAVRRVADVRARAQRRRHEPVPAARHGRVRSGARLRRRLQPRGAGGRGGVLARRRHAGRAAGRGGGRAGAGPRARPAGMRPGGSRLHVGRRGRAVRAAVPRAAHLRAAAAPGRAREHRPQHL</sequence>
<feature type="compositionally biased region" description="Basic residues" evidence="1">
    <location>
        <begin position="15"/>
        <end position="38"/>
    </location>
</feature>
<keyword evidence="2" id="KW-0328">Glycosyltransferase</keyword>
<dbReference type="EC" id="2.4.1.-" evidence="2"/>
<evidence type="ECO:0000313" key="2">
    <source>
        <dbReference type="EMBL" id="CAA9359507.1"/>
    </source>
</evidence>
<feature type="region of interest" description="Disordered" evidence="1">
    <location>
        <begin position="1"/>
        <end position="357"/>
    </location>
</feature>
<reference evidence="2" key="1">
    <citation type="submission" date="2020-02" db="EMBL/GenBank/DDBJ databases">
        <authorList>
            <person name="Meier V. D."/>
        </authorList>
    </citation>
    <scope>NUCLEOTIDE SEQUENCE</scope>
    <source>
        <strain evidence="2">AVDCRST_MAG16</strain>
    </source>
</reference>
<gene>
    <name evidence="2" type="ORF">AVDCRST_MAG16-2908</name>
</gene>
<feature type="compositionally biased region" description="Low complexity" evidence="1">
    <location>
        <begin position="169"/>
        <end position="199"/>
    </location>
</feature>
<evidence type="ECO:0000256" key="1">
    <source>
        <dbReference type="SAM" id="MobiDB-lite"/>
    </source>
</evidence>
<feature type="non-terminal residue" evidence="2">
    <location>
        <position position="1"/>
    </location>
</feature>
<feature type="non-terminal residue" evidence="2">
    <location>
        <position position="380"/>
    </location>
</feature>
<dbReference type="EMBL" id="CADCUE010000277">
    <property type="protein sequence ID" value="CAA9359507.1"/>
    <property type="molecule type" value="Genomic_DNA"/>
</dbReference>
<keyword evidence="2" id="KW-0808">Transferase</keyword>
<dbReference type="GO" id="GO:0016757">
    <property type="term" value="F:glycosyltransferase activity"/>
    <property type="evidence" value="ECO:0007669"/>
    <property type="project" value="UniProtKB-KW"/>
</dbReference>